<sequence>MPNQIPLRMDDIYVPAKRKKTLEAERVDALAHDILENGQTTPIRVREGKGRYVLLEGLHRLEAMRALGEERIVVYVTQARLH</sequence>
<evidence type="ECO:0000313" key="2">
    <source>
        <dbReference type="EMBL" id="QXT40702.1"/>
    </source>
</evidence>
<dbReference type="EMBL" id="CP079194">
    <property type="protein sequence ID" value="QXT40702.1"/>
    <property type="molecule type" value="Genomic_DNA"/>
</dbReference>
<dbReference type="Proteomes" id="UP000825009">
    <property type="component" value="Chromosome"/>
</dbReference>
<protein>
    <submittedName>
        <fullName evidence="2">ParB N-terminal domain-containing protein</fullName>
    </submittedName>
</protein>
<dbReference type="InterPro" id="IPR003115">
    <property type="entry name" value="ParB_N"/>
</dbReference>
<dbReference type="SMART" id="SM00470">
    <property type="entry name" value="ParB"/>
    <property type="match status" value="1"/>
</dbReference>
<dbReference type="AlphaFoldDB" id="A0A8F6YDZ4"/>
<organism evidence="2 3">
    <name type="scientific">Gymnodinialimonas ceratoperidinii</name>
    <dbReference type="NCBI Taxonomy" id="2856823"/>
    <lineage>
        <taxon>Bacteria</taxon>
        <taxon>Pseudomonadati</taxon>
        <taxon>Pseudomonadota</taxon>
        <taxon>Alphaproteobacteria</taxon>
        <taxon>Rhodobacterales</taxon>
        <taxon>Paracoccaceae</taxon>
        <taxon>Gymnodinialimonas</taxon>
    </lineage>
</organism>
<gene>
    <name evidence="2" type="ORF">KYE46_05560</name>
</gene>
<dbReference type="KEGG" id="gce:KYE46_05560"/>
<feature type="domain" description="ParB-like N-terminal" evidence="1">
    <location>
        <begin position="5"/>
        <end position="81"/>
    </location>
</feature>
<keyword evidence="3" id="KW-1185">Reference proteome</keyword>
<name>A0A8F6YDZ4_9RHOB</name>
<dbReference type="Pfam" id="PF02195">
    <property type="entry name" value="ParB_N"/>
    <property type="match status" value="1"/>
</dbReference>
<evidence type="ECO:0000313" key="3">
    <source>
        <dbReference type="Proteomes" id="UP000825009"/>
    </source>
</evidence>
<dbReference type="RefSeq" id="WP_219004050.1">
    <property type="nucleotide sequence ID" value="NZ_CP079194.1"/>
</dbReference>
<evidence type="ECO:0000259" key="1">
    <source>
        <dbReference type="SMART" id="SM00470"/>
    </source>
</evidence>
<proteinExistence type="predicted"/>
<reference evidence="2 3" key="1">
    <citation type="submission" date="2021-07" db="EMBL/GenBank/DDBJ databases">
        <title>A novel Jannaschia species isolated from marine dinoflagellate Ceratoperidinium margalefii.</title>
        <authorList>
            <person name="Jiang Y."/>
            <person name="Li Z."/>
        </authorList>
    </citation>
    <scope>NUCLEOTIDE SEQUENCE [LARGE SCALE GENOMIC DNA]</scope>
    <source>
        <strain evidence="2 3">J12C1-MA-4</strain>
    </source>
</reference>
<accession>A0A8F6YDZ4</accession>